<name>A0AAI8VF18_9PEZI</name>
<proteinExistence type="predicted"/>
<dbReference type="EMBL" id="CAUWAG010000006">
    <property type="protein sequence ID" value="CAJ2503469.1"/>
    <property type="molecule type" value="Genomic_DNA"/>
</dbReference>
<keyword evidence="3" id="KW-1185">Reference proteome</keyword>
<protein>
    <submittedName>
        <fullName evidence="2">Uu.00g108630.m01.CDS01</fullName>
    </submittedName>
</protein>
<reference evidence="2" key="1">
    <citation type="submission" date="2023-10" db="EMBL/GenBank/DDBJ databases">
        <authorList>
            <person name="Hackl T."/>
        </authorList>
    </citation>
    <scope>NUCLEOTIDE SEQUENCE</scope>
</reference>
<feature type="domain" description="GED" evidence="1">
    <location>
        <begin position="6"/>
        <end position="97"/>
    </location>
</feature>
<evidence type="ECO:0000313" key="2">
    <source>
        <dbReference type="EMBL" id="CAJ2503469.1"/>
    </source>
</evidence>
<comment type="caution">
    <text evidence="2">The sequence shown here is derived from an EMBL/GenBank/DDBJ whole genome shotgun (WGS) entry which is preliminary data.</text>
</comment>
<accession>A0AAI8VF18</accession>
<organism evidence="2 3">
    <name type="scientific">Anthostomella pinea</name>
    <dbReference type="NCBI Taxonomy" id="933095"/>
    <lineage>
        <taxon>Eukaryota</taxon>
        <taxon>Fungi</taxon>
        <taxon>Dikarya</taxon>
        <taxon>Ascomycota</taxon>
        <taxon>Pezizomycotina</taxon>
        <taxon>Sordariomycetes</taxon>
        <taxon>Xylariomycetidae</taxon>
        <taxon>Xylariales</taxon>
        <taxon>Xylariaceae</taxon>
        <taxon>Anthostomella</taxon>
    </lineage>
</organism>
<gene>
    <name evidence="2" type="ORF">KHLLAP_LOCUS3937</name>
</gene>
<dbReference type="Proteomes" id="UP001295740">
    <property type="component" value="Unassembled WGS sequence"/>
</dbReference>
<evidence type="ECO:0000259" key="1">
    <source>
        <dbReference type="PROSITE" id="PS51388"/>
    </source>
</evidence>
<sequence>MDKFSCSMAADVMEACYKVGFKKLIDDVSVLAIERCLIQKLPHLLSLEVIWDLSDAEVQCIAAESGASSTDRLHATEKLRVLPAGLAELKRMRKHDRSMPDA</sequence>
<dbReference type="PROSITE" id="PS51388">
    <property type="entry name" value="GED"/>
    <property type="match status" value="1"/>
</dbReference>
<dbReference type="AlphaFoldDB" id="A0AAI8VF18"/>
<evidence type="ECO:0000313" key="3">
    <source>
        <dbReference type="Proteomes" id="UP001295740"/>
    </source>
</evidence>
<dbReference type="InterPro" id="IPR020850">
    <property type="entry name" value="GED_dom"/>
</dbReference>